<name>A0A183SEQ0_SCHSO</name>
<keyword evidence="1" id="KW-0862">Zinc</keyword>
<dbReference type="InterPro" id="IPR036236">
    <property type="entry name" value="Znf_C2H2_sf"/>
</dbReference>
<feature type="region of interest" description="Disordered" evidence="2">
    <location>
        <begin position="512"/>
        <end position="532"/>
    </location>
</feature>
<dbReference type="InterPro" id="IPR013087">
    <property type="entry name" value="Znf_C2H2_type"/>
</dbReference>
<accession>A0A183SEQ0</accession>
<evidence type="ECO:0000259" key="3">
    <source>
        <dbReference type="PROSITE" id="PS50157"/>
    </source>
</evidence>
<proteinExistence type="predicted"/>
<dbReference type="GO" id="GO:0008270">
    <property type="term" value="F:zinc ion binding"/>
    <property type="evidence" value="ECO:0007669"/>
    <property type="project" value="UniProtKB-KW"/>
</dbReference>
<dbReference type="SUPFAM" id="SSF57667">
    <property type="entry name" value="beta-beta-alpha zinc fingers"/>
    <property type="match status" value="1"/>
</dbReference>
<dbReference type="AlphaFoldDB" id="A0A183SEQ0"/>
<sequence>LQINPATWEDLPQDRPAWRRSVKTGSAINEANRIAAAKAIRAARKSPAPRTNIIDVQALPTCPHCQRIFSALIGLVGHLRRQCNNNPTIPTSTSNPANPTSDSPTLIPDINSITPTIIETTSLFSSPVTLTIATTTAFVFTHTTTTTSTRNGDSLLNCPQCNRTFTSRIGLVAPAILTATATPTSTNDMPQASIDFSCPQCARNFNSRIGLVCHLRIHRMEAGEPVELQSHCFPSIMSGPTAPSLPVGDGASPSLAAVPSSMCVGVRVLVGEGTTQVALGHSFCLVQVANASVAASNWYPTLTCCFSKLGSAQPANATTGGLNRMRVSSVVWASTTVHDMQKSMYHFAADCTNFELTINAAKTVVMHQPTSRKEYNAPRINVNGAQLKNVETFAYLGSTLSRNTRIDDEVAQRMSKVSQAFGRLQASISVKIDAVIYEANRIAAANAKRAAHNSQAPLMNTANPQALPTLSMHILHAKWPGRTSSDAMQQQLQHIKFDINKHPFCHIRLKHHDDDHDNHHSSPCRCPAALKH</sequence>
<organism evidence="4">
    <name type="scientific">Schistocephalus solidus</name>
    <name type="common">Tapeworm</name>
    <dbReference type="NCBI Taxonomy" id="70667"/>
    <lineage>
        <taxon>Eukaryota</taxon>
        <taxon>Metazoa</taxon>
        <taxon>Spiralia</taxon>
        <taxon>Lophotrochozoa</taxon>
        <taxon>Platyhelminthes</taxon>
        <taxon>Cestoda</taxon>
        <taxon>Eucestoda</taxon>
        <taxon>Diphyllobothriidea</taxon>
        <taxon>Diphyllobothriidae</taxon>
        <taxon>Schistocephalus</taxon>
    </lineage>
</organism>
<dbReference type="PROSITE" id="PS00028">
    <property type="entry name" value="ZINC_FINGER_C2H2_1"/>
    <property type="match status" value="1"/>
</dbReference>
<dbReference type="WBParaSite" id="SSLN_0000278501-mRNA-1">
    <property type="protein sequence ID" value="SSLN_0000278501-mRNA-1"/>
    <property type="gene ID" value="SSLN_0000278501"/>
</dbReference>
<dbReference type="SMART" id="SM00355">
    <property type="entry name" value="ZnF_C2H2"/>
    <property type="match status" value="2"/>
</dbReference>
<dbReference type="PANTHER" id="PTHR47027">
    <property type="entry name" value="REVERSE TRANSCRIPTASE DOMAIN-CONTAINING PROTEIN"/>
    <property type="match status" value="1"/>
</dbReference>
<evidence type="ECO:0000256" key="1">
    <source>
        <dbReference type="PROSITE-ProRule" id="PRU00042"/>
    </source>
</evidence>
<dbReference type="PROSITE" id="PS50157">
    <property type="entry name" value="ZINC_FINGER_C2H2_2"/>
    <property type="match status" value="1"/>
</dbReference>
<evidence type="ECO:0000313" key="4">
    <source>
        <dbReference type="WBParaSite" id="SSLN_0000278501-mRNA-1"/>
    </source>
</evidence>
<keyword evidence="1" id="KW-0479">Metal-binding</keyword>
<dbReference type="Gene3D" id="3.30.160.60">
    <property type="entry name" value="Classic Zinc Finger"/>
    <property type="match status" value="1"/>
</dbReference>
<evidence type="ECO:0000256" key="2">
    <source>
        <dbReference type="SAM" id="MobiDB-lite"/>
    </source>
</evidence>
<reference evidence="4" key="1">
    <citation type="submission" date="2016-06" db="UniProtKB">
        <authorList>
            <consortium name="WormBaseParasite"/>
        </authorList>
    </citation>
    <scope>IDENTIFICATION</scope>
</reference>
<keyword evidence="1" id="KW-0863">Zinc-finger</keyword>
<feature type="domain" description="C2H2-type" evidence="3">
    <location>
        <begin position="196"/>
        <end position="223"/>
    </location>
</feature>
<protein>
    <submittedName>
        <fullName evidence="4">C2H2-type domain-containing protein</fullName>
    </submittedName>
</protein>
<dbReference type="PANTHER" id="PTHR47027:SF20">
    <property type="entry name" value="REVERSE TRANSCRIPTASE-LIKE PROTEIN WITH RNA-DIRECTED DNA POLYMERASE DOMAIN"/>
    <property type="match status" value="1"/>
</dbReference>